<accession>A0A0F9UGS1</accession>
<reference evidence="1" key="1">
    <citation type="journal article" date="2015" name="Nature">
        <title>Complex archaea that bridge the gap between prokaryotes and eukaryotes.</title>
        <authorList>
            <person name="Spang A."/>
            <person name="Saw J.H."/>
            <person name="Jorgensen S.L."/>
            <person name="Zaremba-Niedzwiedzka K."/>
            <person name="Martijn J."/>
            <person name="Lind A.E."/>
            <person name="van Eijk R."/>
            <person name="Schleper C."/>
            <person name="Guy L."/>
            <person name="Ettema T.J."/>
        </authorList>
    </citation>
    <scope>NUCLEOTIDE SEQUENCE</scope>
</reference>
<proteinExistence type="predicted"/>
<comment type="caution">
    <text evidence="1">The sequence shown here is derived from an EMBL/GenBank/DDBJ whole genome shotgun (WGS) entry which is preliminary data.</text>
</comment>
<dbReference type="AlphaFoldDB" id="A0A0F9UGS1"/>
<protein>
    <submittedName>
        <fullName evidence="1">Uncharacterized protein</fullName>
    </submittedName>
</protein>
<name>A0A0F9UGS1_9ZZZZ</name>
<dbReference type="EMBL" id="LAZR01000107">
    <property type="protein sequence ID" value="KKN90849.1"/>
    <property type="molecule type" value="Genomic_DNA"/>
</dbReference>
<sequence>MTIIIWAAGSAVIEKSNYNTDKTSRIMADFINMMKIKDRIDYDEMYLLLDSDTREYFTELVKIVMKGKLKIIRK</sequence>
<organism evidence="1">
    <name type="scientific">marine sediment metagenome</name>
    <dbReference type="NCBI Taxonomy" id="412755"/>
    <lineage>
        <taxon>unclassified sequences</taxon>
        <taxon>metagenomes</taxon>
        <taxon>ecological metagenomes</taxon>
    </lineage>
</organism>
<gene>
    <name evidence="1" type="ORF">LCGC14_0224320</name>
</gene>
<evidence type="ECO:0000313" key="1">
    <source>
        <dbReference type="EMBL" id="KKN90849.1"/>
    </source>
</evidence>